<organism evidence="4 5">
    <name type="scientific">Circinella minor</name>
    <dbReference type="NCBI Taxonomy" id="1195481"/>
    <lineage>
        <taxon>Eukaryota</taxon>
        <taxon>Fungi</taxon>
        <taxon>Fungi incertae sedis</taxon>
        <taxon>Mucoromycota</taxon>
        <taxon>Mucoromycotina</taxon>
        <taxon>Mucoromycetes</taxon>
        <taxon>Mucorales</taxon>
        <taxon>Lichtheimiaceae</taxon>
        <taxon>Circinella</taxon>
    </lineage>
</organism>
<gene>
    <name evidence="4" type="ORF">INT45_010576</name>
</gene>
<dbReference type="InterPro" id="IPR052146">
    <property type="entry name" value="HOT1"/>
</dbReference>
<accession>A0A8H7RQ33</accession>
<dbReference type="Pfam" id="PF12550">
    <property type="entry name" value="GCR1_C"/>
    <property type="match status" value="1"/>
</dbReference>
<keyword evidence="5" id="KW-1185">Reference proteome</keyword>
<feature type="region of interest" description="Disordered" evidence="1">
    <location>
        <begin position="595"/>
        <end position="615"/>
    </location>
</feature>
<evidence type="ECO:0000259" key="3">
    <source>
        <dbReference type="Pfam" id="PF16787"/>
    </source>
</evidence>
<evidence type="ECO:0000259" key="2">
    <source>
        <dbReference type="Pfam" id="PF12550"/>
    </source>
</evidence>
<dbReference type="Proteomes" id="UP000646827">
    <property type="component" value="Unassembled WGS sequence"/>
</dbReference>
<dbReference type="EMBL" id="JAEPRB010000624">
    <property type="protein sequence ID" value="KAG2214182.1"/>
    <property type="molecule type" value="Genomic_DNA"/>
</dbReference>
<dbReference type="InterPro" id="IPR038279">
    <property type="entry name" value="Ndc10_dom2_sf"/>
</dbReference>
<dbReference type="PANTHER" id="PTHR37784:SF2">
    <property type="entry name" value="HIGH-OSMOLARITY-INDUCED TRANSCRIPTION PROTEIN 1"/>
    <property type="match status" value="1"/>
</dbReference>
<protein>
    <recommendedName>
        <fullName evidence="6">Transcription activator GCR1-like domain-containing protein</fullName>
    </recommendedName>
</protein>
<dbReference type="GO" id="GO:0000981">
    <property type="term" value="F:DNA-binding transcription factor activity, RNA polymerase II-specific"/>
    <property type="evidence" value="ECO:0007669"/>
    <property type="project" value="TreeGrafter"/>
</dbReference>
<dbReference type="Gene3D" id="1.10.443.20">
    <property type="entry name" value="Centromere DNA-binding protein complex CBF3 subunit, domain 2"/>
    <property type="match status" value="1"/>
</dbReference>
<feature type="domain" description="Ndc10" evidence="3">
    <location>
        <begin position="146"/>
        <end position="497"/>
    </location>
</feature>
<dbReference type="PANTHER" id="PTHR37784">
    <property type="entry name" value="PROTEIN MSN1"/>
    <property type="match status" value="1"/>
</dbReference>
<feature type="region of interest" description="Disordered" evidence="1">
    <location>
        <begin position="1"/>
        <end position="28"/>
    </location>
</feature>
<reference evidence="4 5" key="1">
    <citation type="submission" date="2020-12" db="EMBL/GenBank/DDBJ databases">
        <title>Metabolic potential, ecology and presence of endohyphal bacteria is reflected in genomic diversity of Mucoromycotina.</title>
        <authorList>
            <person name="Muszewska A."/>
            <person name="Okrasinska A."/>
            <person name="Steczkiewicz K."/>
            <person name="Drgas O."/>
            <person name="Orlowska M."/>
            <person name="Perlinska-Lenart U."/>
            <person name="Aleksandrzak-Piekarczyk T."/>
            <person name="Szatraj K."/>
            <person name="Zielenkiewicz U."/>
            <person name="Pilsyk S."/>
            <person name="Malc E."/>
            <person name="Mieczkowski P."/>
            <person name="Kruszewska J.S."/>
            <person name="Biernat P."/>
            <person name="Pawlowska J."/>
        </authorList>
    </citation>
    <scope>NUCLEOTIDE SEQUENCE [LARGE SCALE GENOMIC DNA]</scope>
    <source>
        <strain evidence="4 5">CBS 142.35</strain>
    </source>
</reference>
<evidence type="ECO:0000313" key="4">
    <source>
        <dbReference type="EMBL" id="KAG2214182.1"/>
    </source>
</evidence>
<proteinExistence type="predicted"/>
<feature type="non-terminal residue" evidence="4">
    <location>
        <position position="1"/>
    </location>
</feature>
<comment type="caution">
    <text evidence="4">The sequence shown here is derived from an EMBL/GenBank/DDBJ whole genome shotgun (WGS) entry which is preliminary data.</text>
</comment>
<feature type="compositionally biased region" description="Low complexity" evidence="1">
    <location>
        <begin position="595"/>
        <end position="610"/>
    </location>
</feature>
<feature type="domain" description="Transcription activator GCR1-like" evidence="2">
    <location>
        <begin position="616"/>
        <end position="693"/>
    </location>
</feature>
<dbReference type="AlphaFoldDB" id="A0A8H7RQ33"/>
<dbReference type="InterPro" id="IPR031872">
    <property type="entry name" value="NDC10_II"/>
</dbReference>
<evidence type="ECO:0000256" key="1">
    <source>
        <dbReference type="SAM" id="MobiDB-lite"/>
    </source>
</evidence>
<dbReference type="InterPro" id="IPR022210">
    <property type="entry name" value="TF_GCR1-like"/>
</dbReference>
<dbReference type="OrthoDB" id="3065555at2759"/>
<dbReference type="GO" id="GO:0000978">
    <property type="term" value="F:RNA polymerase II cis-regulatory region sequence-specific DNA binding"/>
    <property type="evidence" value="ECO:0007669"/>
    <property type="project" value="TreeGrafter"/>
</dbReference>
<name>A0A8H7RQ33_9FUNG</name>
<evidence type="ECO:0008006" key="6">
    <source>
        <dbReference type="Google" id="ProtNLM"/>
    </source>
</evidence>
<sequence>MNRNFSSNASSSASSSSNRDADSNDNLNSSHAAALAENQAKEAEISGEMLAMKKRLQSENTQRNYKNKRQLFIDWCAENYRYEVEPNVFKVDELVTEAKLLRFLKEVVDKTGNRKRKRDDGETMALGYESNQQYIKAVIDLYHDQVAAGVNSHPHPRGQKVNTWRKGKAKHNRDTLRENFTDRGIGTLQDGYDYNEMVAVSLYFFTNRDHEPVAEMRNRASFLMHHMMMLRSKNSRFAEFADLFGINFPEDEENSTPCPVLAFHSDFGKTLANGNPMYFATIRHKDVRVCAFGAIAFYLFYHFHMSNEKFPKFTKNEDWYSLKLLKGKDAKKQMAYTTMNAPIVRAFRQCNITSLHTTHAGHGSGARNAELRGATEDQLRRHGCWNMQSMERHYLMKLSRASIRAVNGFPTRKSRYWLPRALVQPEESLQRKIFPEVDDWLSKVESENDAERSISAQGFLRLMKTMRVVILQDAAVLREQHPNHPMFNHPIFQGQDFLSFAAASAHAVRTTPTPSHMQIQDVIPEVNHRLDDIDMKMGMYHRAELETLRQENAELKRSLGALHEKIDCLTTGHFRFVPSGASVESIVTPPVVEVSSSSSSQPIQSSTSEPNQPPCYELDTNIQTVDEVWRECSVGLASHLPSVSELEEKWNAAWRPSTTMRQRFSRRLLIVKAVKAIAEQKEIPHVDAAQLLEGGNPSSGGKIVSILESKYICFSNPDDFSPS</sequence>
<dbReference type="GO" id="GO:0060963">
    <property type="term" value="P:positive regulation of ribosomal protein gene transcription by RNA polymerase II"/>
    <property type="evidence" value="ECO:0007669"/>
    <property type="project" value="TreeGrafter"/>
</dbReference>
<evidence type="ECO:0000313" key="5">
    <source>
        <dbReference type="Proteomes" id="UP000646827"/>
    </source>
</evidence>
<dbReference type="Pfam" id="PF16787">
    <property type="entry name" value="NDC10_II"/>
    <property type="match status" value="1"/>
</dbReference>